<keyword evidence="2" id="KW-1185">Reference proteome</keyword>
<feature type="transmembrane region" description="Helical" evidence="1">
    <location>
        <begin position="12"/>
        <end position="36"/>
    </location>
</feature>
<keyword evidence="1" id="KW-0812">Transmembrane</keyword>
<dbReference type="Proteomes" id="UP000887572">
    <property type="component" value="Unplaced"/>
</dbReference>
<evidence type="ECO:0000313" key="3">
    <source>
        <dbReference type="WBParaSite" id="Gr19_v10_g3676.t1"/>
    </source>
</evidence>
<dbReference type="AlphaFoldDB" id="A0A914HQC4"/>
<name>A0A914HQC4_GLORO</name>
<organism evidence="2 3">
    <name type="scientific">Globodera rostochiensis</name>
    <name type="common">Golden nematode worm</name>
    <name type="synonym">Heterodera rostochiensis</name>
    <dbReference type="NCBI Taxonomy" id="31243"/>
    <lineage>
        <taxon>Eukaryota</taxon>
        <taxon>Metazoa</taxon>
        <taxon>Ecdysozoa</taxon>
        <taxon>Nematoda</taxon>
        <taxon>Chromadorea</taxon>
        <taxon>Rhabditida</taxon>
        <taxon>Tylenchina</taxon>
        <taxon>Tylenchomorpha</taxon>
        <taxon>Tylenchoidea</taxon>
        <taxon>Heteroderidae</taxon>
        <taxon>Heteroderinae</taxon>
        <taxon>Globodera</taxon>
    </lineage>
</organism>
<keyword evidence="1" id="KW-0472">Membrane</keyword>
<accession>A0A914HQC4</accession>
<proteinExistence type="predicted"/>
<evidence type="ECO:0000313" key="2">
    <source>
        <dbReference type="Proteomes" id="UP000887572"/>
    </source>
</evidence>
<dbReference type="WBParaSite" id="Gr19_v10_g3676.t1">
    <property type="protein sequence ID" value="Gr19_v10_g3676.t1"/>
    <property type="gene ID" value="Gr19_v10_g3676"/>
</dbReference>
<sequence>MDFAEWSNSIQIPIIYLSFFITIPSTALIVLHLLAVTFQLPAQSLQVNSCLVLEEMYTIIDIRIFHRKLPK</sequence>
<keyword evidence="1" id="KW-1133">Transmembrane helix</keyword>
<evidence type="ECO:0000256" key="1">
    <source>
        <dbReference type="SAM" id="Phobius"/>
    </source>
</evidence>
<reference evidence="3" key="1">
    <citation type="submission" date="2022-11" db="UniProtKB">
        <authorList>
            <consortium name="WormBaseParasite"/>
        </authorList>
    </citation>
    <scope>IDENTIFICATION</scope>
</reference>
<protein>
    <submittedName>
        <fullName evidence="3">Cytochrome b</fullName>
    </submittedName>
</protein>